<dbReference type="SUPFAM" id="SSF50129">
    <property type="entry name" value="GroES-like"/>
    <property type="match status" value="1"/>
</dbReference>
<dbReference type="GO" id="GO:0008270">
    <property type="term" value="F:zinc ion binding"/>
    <property type="evidence" value="ECO:0007669"/>
    <property type="project" value="InterPro"/>
</dbReference>
<dbReference type="InterPro" id="IPR036291">
    <property type="entry name" value="NAD(P)-bd_dom_sf"/>
</dbReference>
<sequence length="307" mass="31897">MKAIRVHEYGNPDVLRLEDLADPLAGEGEVLIDVEGAGINPIDWKLLSGAMKAFIPLPLPYTPGSEVAGTISAIGKGVSGFAVGDKVFGFIGLVGGYATKAAVPADRLALRPRSLSALQASGVAVAALTAWQALHEHAGIKAGQRVLIQGAAGGVGSMAVQIARHAGATVIATASIGNHGYLKTIGANQLIDYRSQAFEDVVTDVDIELDLIGGETQRRSWKVLKQGGVLVSPVSAPDMELAKAHGVSAKNFATRADGKQLTAIAEMFDAGQLSVEVEVFPITQVKQAVEKSMAGHPRGKIVLNLGQ</sequence>
<dbReference type="PANTHER" id="PTHR11695:SF294">
    <property type="entry name" value="RETICULON-4-INTERACTING PROTEIN 1, MITOCHONDRIAL"/>
    <property type="match status" value="1"/>
</dbReference>
<evidence type="ECO:0000256" key="1">
    <source>
        <dbReference type="ARBA" id="ARBA00023002"/>
    </source>
</evidence>
<dbReference type="Pfam" id="PF13602">
    <property type="entry name" value="ADH_zinc_N_2"/>
    <property type="match status" value="1"/>
</dbReference>
<dbReference type="Gene3D" id="3.90.180.10">
    <property type="entry name" value="Medium-chain alcohol dehydrogenases, catalytic domain"/>
    <property type="match status" value="1"/>
</dbReference>
<organism evidence="3 4">
    <name type="scientific">Pseudomonas brassicacearum</name>
    <dbReference type="NCBI Taxonomy" id="930166"/>
    <lineage>
        <taxon>Bacteria</taxon>
        <taxon>Pseudomonadati</taxon>
        <taxon>Pseudomonadota</taxon>
        <taxon>Gammaproteobacteria</taxon>
        <taxon>Pseudomonadales</taxon>
        <taxon>Pseudomonadaceae</taxon>
        <taxon>Pseudomonas</taxon>
    </lineage>
</organism>
<evidence type="ECO:0000313" key="4">
    <source>
        <dbReference type="Proteomes" id="UP000284684"/>
    </source>
</evidence>
<gene>
    <name evidence="3" type="ORF">BK658_19075</name>
</gene>
<name>A0A423GPK8_9PSED</name>
<keyword evidence="1" id="KW-0560">Oxidoreductase</keyword>
<dbReference type="InterPro" id="IPR020843">
    <property type="entry name" value="ER"/>
</dbReference>
<dbReference type="RefSeq" id="WP_123583759.1">
    <property type="nucleotide sequence ID" value="NZ_MOBI01000020.1"/>
</dbReference>
<dbReference type="InterPro" id="IPR050700">
    <property type="entry name" value="YIM1/Zinc_Alcohol_DH_Fams"/>
</dbReference>
<dbReference type="CDD" id="cd05289">
    <property type="entry name" value="MDR_like_2"/>
    <property type="match status" value="1"/>
</dbReference>
<dbReference type="AlphaFoldDB" id="A0A423GPK8"/>
<dbReference type="Gene3D" id="3.40.50.720">
    <property type="entry name" value="NAD(P)-binding Rossmann-like Domain"/>
    <property type="match status" value="1"/>
</dbReference>
<accession>A0A423GPK8</accession>
<dbReference type="PANTHER" id="PTHR11695">
    <property type="entry name" value="ALCOHOL DEHYDROGENASE RELATED"/>
    <property type="match status" value="1"/>
</dbReference>
<dbReference type="InterPro" id="IPR013154">
    <property type="entry name" value="ADH-like_N"/>
</dbReference>
<dbReference type="InterPro" id="IPR002364">
    <property type="entry name" value="Quin_OxRdtase/zeta-crystal_CS"/>
</dbReference>
<dbReference type="InterPro" id="IPR011032">
    <property type="entry name" value="GroES-like_sf"/>
</dbReference>
<dbReference type="SMART" id="SM00829">
    <property type="entry name" value="PKS_ER"/>
    <property type="match status" value="1"/>
</dbReference>
<dbReference type="PROSITE" id="PS01162">
    <property type="entry name" value="QOR_ZETA_CRYSTAL"/>
    <property type="match status" value="1"/>
</dbReference>
<proteinExistence type="predicted"/>
<dbReference type="EMBL" id="MOBI01000020">
    <property type="protein sequence ID" value="ROM94645.1"/>
    <property type="molecule type" value="Genomic_DNA"/>
</dbReference>
<dbReference type="Proteomes" id="UP000284684">
    <property type="component" value="Unassembled WGS sequence"/>
</dbReference>
<comment type="caution">
    <text evidence="3">The sequence shown here is derived from an EMBL/GenBank/DDBJ whole genome shotgun (WGS) entry which is preliminary data.</text>
</comment>
<dbReference type="SUPFAM" id="SSF51735">
    <property type="entry name" value="NAD(P)-binding Rossmann-fold domains"/>
    <property type="match status" value="1"/>
</dbReference>
<dbReference type="Pfam" id="PF08240">
    <property type="entry name" value="ADH_N"/>
    <property type="match status" value="1"/>
</dbReference>
<evidence type="ECO:0000313" key="3">
    <source>
        <dbReference type="EMBL" id="ROM94645.1"/>
    </source>
</evidence>
<feature type="domain" description="Enoyl reductase (ER)" evidence="2">
    <location>
        <begin position="10"/>
        <end position="303"/>
    </location>
</feature>
<dbReference type="GO" id="GO:0016491">
    <property type="term" value="F:oxidoreductase activity"/>
    <property type="evidence" value="ECO:0007669"/>
    <property type="project" value="UniProtKB-KW"/>
</dbReference>
<evidence type="ECO:0000259" key="2">
    <source>
        <dbReference type="SMART" id="SM00829"/>
    </source>
</evidence>
<reference evidence="3 4" key="1">
    <citation type="submission" date="2016-10" db="EMBL/GenBank/DDBJ databases">
        <title>Comparative genome analysis of multiple Pseudomonas spp. focuses on biocontrol and plant growth promoting traits.</title>
        <authorList>
            <person name="Tao X.-Y."/>
            <person name="Taylor C.G."/>
        </authorList>
    </citation>
    <scope>NUCLEOTIDE SEQUENCE [LARGE SCALE GENOMIC DNA]</scope>
    <source>
        <strain evidence="3 4">37D10</strain>
    </source>
</reference>
<protein>
    <submittedName>
        <fullName evidence="3">Oxidoreductase</fullName>
    </submittedName>
</protein>